<evidence type="ECO:0000256" key="3">
    <source>
        <dbReference type="ARBA" id="ARBA00022777"/>
    </source>
</evidence>
<dbReference type="RefSeq" id="WP_128125171.1">
    <property type="nucleotide sequence ID" value="NZ_JANKBG010000011.1"/>
</dbReference>
<dbReference type="PANTHER" id="PTHR10584">
    <property type="entry name" value="SUGAR KINASE"/>
    <property type="match status" value="1"/>
</dbReference>
<dbReference type="PROSITE" id="PS00584">
    <property type="entry name" value="PFKB_KINASES_2"/>
    <property type="match status" value="1"/>
</dbReference>
<dbReference type="Gene3D" id="3.40.1190.20">
    <property type="match status" value="1"/>
</dbReference>
<evidence type="ECO:0000313" key="7">
    <source>
        <dbReference type="Proteomes" id="UP000295773"/>
    </source>
</evidence>
<dbReference type="PRINTS" id="PR00990">
    <property type="entry name" value="RIBOKINASE"/>
</dbReference>
<comment type="caution">
    <text evidence="6">The sequence shown here is derived from an EMBL/GenBank/DDBJ whole genome shotgun (WGS) entry which is preliminary data.</text>
</comment>
<keyword evidence="7" id="KW-1185">Reference proteome</keyword>
<comment type="similarity">
    <text evidence="1 4">Belongs to the carbohydrate kinase PfkB family.</text>
</comment>
<protein>
    <submittedName>
        <fullName evidence="6">Sugar/nucleoside kinase (Ribokinase family)</fullName>
    </submittedName>
</protein>
<dbReference type="GO" id="GO:0016301">
    <property type="term" value="F:kinase activity"/>
    <property type="evidence" value="ECO:0007669"/>
    <property type="project" value="UniProtKB-KW"/>
</dbReference>
<organism evidence="6 7">
    <name type="scientific">Longicatena caecimuris</name>
    <dbReference type="NCBI Taxonomy" id="1796635"/>
    <lineage>
        <taxon>Bacteria</taxon>
        <taxon>Bacillati</taxon>
        <taxon>Bacillota</taxon>
        <taxon>Erysipelotrichia</taxon>
        <taxon>Erysipelotrichales</taxon>
        <taxon>Erysipelotrichaceae</taxon>
        <taxon>Longicatena</taxon>
    </lineage>
</organism>
<sequence length="311" mass="35035">MKETHIGIIGSCVCDVILTLPKLPTTAQDVHLYTQTMRLGGCAYNAAQVLQVLQQPYVLFSPVGKGIYGDYVRTHLHDNHMHSIIEDVEDENGCCYCLVEDSGERTFLSLHGCEYRFQKAWFTRLNAYTFDSVYICGLEIEEDSGRYILEWLQQHPEVTIYFAPGPRICKIPSERMQALLRMHALLHINEEEALSYTHSTSIQQAATMLYAQSHAPIIITLGANGVYFYDGMQAFTIPSPSVQVKDTIGAGDTHIGALLALRHMKKDWPTALFYANQLAAKVVSHVGADLRKEDVTDLFPHIKSLRNCWKP</sequence>
<feature type="domain" description="Carbohydrate kinase PfkB" evidence="5">
    <location>
        <begin position="5"/>
        <end position="289"/>
    </location>
</feature>
<dbReference type="InterPro" id="IPR002139">
    <property type="entry name" value="Ribo/fructo_kinase"/>
</dbReference>
<dbReference type="InterPro" id="IPR029056">
    <property type="entry name" value="Ribokinase-like"/>
</dbReference>
<evidence type="ECO:0000256" key="4">
    <source>
        <dbReference type="RuleBase" id="RU003704"/>
    </source>
</evidence>
<reference evidence="6 7" key="1">
    <citation type="submission" date="2019-03" db="EMBL/GenBank/DDBJ databases">
        <title>Genomic Encyclopedia of Type Strains, Phase IV (KMG-IV): sequencing the most valuable type-strain genomes for metagenomic binning, comparative biology and taxonomic classification.</title>
        <authorList>
            <person name="Goeker M."/>
        </authorList>
    </citation>
    <scope>NUCLEOTIDE SEQUENCE [LARGE SCALE GENOMIC DNA]</scope>
    <source>
        <strain evidence="6 7">DSM 29481</strain>
    </source>
</reference>
<keyword evidence="2 4" id="KW-0808">Transferase</keyword>
<dbReference type="InterPro" id="IPR002173">
    <property type="entry name" value="Carboh/pur_kinase_PfkB_CS"/>
</dbReference>
<gene>
    <name evidence="6" type="ORF">EDD61_11175</name>
</gene>
<evidence type="ECO:0000256" key="1">
    <source>
        <dbReference type="ARBA" id="ARBA00010688"/>
    </source>
</evidence>
<dbReference type="AlphaFoldDB" id="A0A4R3TDP2"/>
<accession>A0A4R3TDP2</accession>
<dbReference type="Proteomes" id="UP000295773">
    <property type="component" value="Unassembled WGS sequence"/>
</dbReference>
<evidence type="ECO:0000256" key="2">
    <source>
        <dbReference type="ARBA" id="ARBA00022679"/>
    </source>
</evidence>
<dbReference type="InterPro" id="IPR011611">
    <property type="entry name" value="PfkB_dom"/>
</dbReference>
<keyword evidence="3 4" id="KW-0418">Kinase</keyword>
<dbReference type="GO" id="GO:0005829">
    <property type="term" value="C:cytosol"/>
    <property type="evidence" value="ECO:0007669"/>
    <property type="project" value="TreeGrafter"/>
</dbReference>
<evidence type="ECO:0000313" key="6">
    <source>
        <dbReference type="EMBL" id="TCU59147.1"/>
    </source>
</evidence>
<dbReference type="Pfam" id="PF00294">
    <property type="entry name" value="PfkB"/>
    <property type="match status" value="1"/>
</dbReference>
<name>A0A4R3TDP2_9FIRM</name>
<dbReference type="SUPFAM" id="SSF53613">
    <property type="entry name" value="Ribokinase-like"/>
    <property type="match status" value="1"/>
</dbReference>
<dbReference type="EMBL" id="SMBP01000011">
    <property type="protein sequence ID" value="TCU59147.1"/>
    <property type="molecule type" value="Genomic_DNA"/>
</dbReference>
<dbReference type="GO" id="GO:0006796">
    <property type="term" value="P:phosphate-containing compound metabolic process"/>
    <property type="evidence" value="ECO:0007669"/>
    <property type="project" value="UniProtKB-ARBA"/>
</dbReference>
<evidence type="ECO:0000259" key="5">
    <source>
        <dbReference type="Pfam" id="PF00294"/>
    </source>
</evidence>
<proteinExistence type="inferred from homology"/>
<dbReference type="PANTHER" id="PTHR10584:SF166">
    <property type="entry name" value="RIBOKINASE"/>
    <property type="match status" value="1"/>
</dbReference>